<dbReference type="EMBL" id="NOZQ01000211">
    <property type="protein sequence ID" value="OYD13901.1"/>
    <property type="molecule type" value="Genomic_DNA"/>
</dbReference>
<comment type="cofactor">
    <cofactor evidence="1 9">
        <name>Mg(2+)</name>
        <dbReference type="ChEBI" id="CHEBI:18420"/>
    </cofactor>
</comment>
<dbReference type="CDD" id="cd09725">
    <property type="entry name" value="Cas2_I_II_III"/>
    <property type="match status" value="1"/>
</dbReference>
<keyword evidence="7 9" id="KW-0460">Magnesium</keyword>
<evidence type="ECO:0000256" key="8">
    <source>
        <dbReference type="ARBA" id="ARBA00023118"/>
    </source>
</evidence>
<dbReference type="GO" id="GO:0051607">
    <property type="term" value="P:defense response to virus"/>
    <property type="evidence" value="ECO:0007669"/>
    <property type="project" value="UniProtKB-UniRule"/>
</dbReference>
<name>A0A235BNT9_UNCW3</name>
<feature type="binding site" evidence="9">
    <location>
        <position position="8"/>
    </location>
    <ligand>
        <name>Mg(2+)</name>
        <dbReference type="ChEBI" id="CHEBI:18420"/>
        <note>catalytic</note>
    </ligand>
</feature>
<comment type="caution">
    <text evidence="11">The sequence shown here is derived from an EMBL/GenBank/DDBJ whole genome shotgun (WGS) entry which is preliminary data.</text>
</comment>
<organism evidence="11 12">
    <name type="scientific">candidate division WOR-3 bacterium JGI_Cruoil_03_44_89</name>
    <dbReference type="NCBI Taxonomy" id="1973748"/>
    <lineage>
        <taxon>Bacteria</taxon>
        <taxon>Bacteria division WOR-3</taxon>
    </lineage>
</organism>
<dbReference type="GO" id="GO:0043571">
    <property type="term" value="P:maintenance of CRISPR repeat elements"/>
    <property type="evidence" value="ECO:0007669"/>
    <property type="project" value="UniProtKB-UniRule"/>
</dbReference>
<dbReference type="Pfam" id="PF09827">
    <property type="entry name" value="CRISPR_Cas2"/>
    <property type="match status" value="1"/>
</dbReference>
<keyword evidence="6 9" id="KW-0378">Hydrolase</keyword>
<dbReference type="Gene3D" id="3.30.70.240">
    <property type="match status" value="1"/>
</dbReference>
<dbReference type="NCBIfam" id="TIGR01573">
    <property type="entry name" value="cas2"/>
    <property type="match status" value="1"/>
</dbReference>
<dbReference type="AlphaFoldDB" id="A0A235BNT9"/>
<keyword evidence="3 9" id="KW-0540">Nuclease</keyword>
<keyword evidence="5 9" id="KW-0255">Endonuclease</keyword>
<evidence type="ECO:0000313" key="11">
    <source>
        <dbReference type="EMBL" id="OYD13901.1"/>
    </source>
</evidence>
<dbReference type="Proteomes" id="UP000215215">
    <property type="component" value="Unassembled WGS sequence"/>
</dbReference>
<sequence length="91" mass="10711">MFTIVSYDITSDRRRVKIANILKDYGERVQYSVFECIIDNEILERMVKRLLKTIDGGEDSLRIYKLCKDCKKKIDVYGTAHVTEDKEVYIV</sequence>
<dbReference type="PIRSF" id="PIRSF032582">
    <property type="entry name" value="Cas2"/>
    <property type="match status" value="1"/>
</dbReference>
<evidence type="ECO:0000256" key="10">
    <source>
        <dbReference type="PIRNR" id="PIRNR032582"/>
    </source>
</evidence>
<evidence type="ECO:0000256" key="3">
    <source>
        <dbReference type="ARBA" id="ARBA00022722"/>
    </source>
</evidence>
<comment type="subunit">
    <text evidence="9">Homodimer, forms a heterotetramer with a Cas1 homodimer.</text>
</comment>
<comment type="function">
    <text evidence="9">CRISPR (clustered regularly interspaced short palindromic repeat), is an adaptive immune system that provides protection against mobile genetic elements (viruses, transposable elements and conjugative plasmids). CRISPR clusters contain sequences complementary to antecedent mobile elements and target invading nucleic acids. CRISPR clusters are transcribed and processed into CRISPR RNA (crRNA). Functions as a ssRNA-specific endoribonuclease. Involved in the integration of spacer DNA into the CRISPR cassette.</text>
</comment>
<dbReference type="InterPro" id="IPR019199">
    <property type="entry name" value="Virulence_VapD/CRISPR_Cas2"/>
</dbReference>
<keyword evidence="8 9" id="KW-0051">Antiviral defense</keyword>
<dbReference type="EC" id="3.1.-.-" evidence="9"/>
<dbReference type="GO" id="GO:0016787">
    <property type="term" value="F:hydrolase activity"/>
    <property type="evidence" value="ECO:0007669"/>
    <property type="project" value="UniProtKB-KW"/>
</dbReference>
<evidence type="ECO:0000256" key="7">
    <source>
        <dbReference type="ARBA" id="ARBA00022842"/>
    </source>
</evidence>
<evidence type="ECO:0000313" key="12">
    <source>
        <dbReference type="Proteomes" id="UP000215215"/>
    </source>
</evidence>
<dbReference type="InterPro" id="IPR021127">
    <property type="entry name" value="CRISPR_associated_Cas2"/>
</dbReference>
<evidence type="ECO:0000256" key="5">
    <source>
        <dbReference type="ARBA" id="ARBA00022759"/>
    </source>
</evidence>
<evidence type="ECO:0000256" key="6">
    <source>
        <dbReference type="ARBA" id="ARBA00022801"/>
    </source>
</evidence>
<dbReference type="HAMAP" id="MF_01471">
    <property type="entry name" value="Cas2"/>
    <property type="match status" value="1"/>
</dbReference>
<accession>A0A235BNT9</accession>
<protein>
    <recommendedName>
        <fullName evidence="9">CRISPR-associated endoribonuclease Cas2</fullName>
        <ecNumber evidence="9">3.1.-.-</ecNumber>
    </recommendedName>
</protein>
<evidence type="ECO:0000256" key="9">
    <source>
        <dbReference type="HAMAP-Rule" id="MF_01471"/>
    </source>
</evidence>
<dbReference type="SUPFAM" id="SSF143430">
    <property type="entry name" value="TTP0101/SSO1404-like"/>
    <property type="match status" value="1"/>
</dbReference>
<dbReference type="PANTHER" id="PTHR34405">
    <property type="entry name" value="CRISPR-ASSOCIATED ENDORIBONUCLEASE CAS2"/>
    <property type="match status" value="1"/>
</dbReference>
<dbReference type="GO" id="GO:0046872">
    <property type="term" value="F:metal ion binding"/>
    <property type="evidence" value="ECO:0007669"/>
    <property type="project" value="UniProtKB-UniRule"/>
</dbReference>
<keyword evidence="4 9" id="KW-0479">Metal-binding</keyword>
<reference evidence="11 12" key="1">
    <citation type="submission" date="2017-07" db="EMBL/GenBank/DDBJ databases">
        <title>Recovery of genomes from metagenomes via a dereplication, aggregation, and scoring strategy.</title>
        <authorList>
            <person name="Sieber C.M."/>
            <person name="Probst A.J."/>
            <person name="Sharrar A."/>
            <person name="Thomas B.C."/>
            <person name="Hess M."/>
            <person name="Tringe S.G."/>
            <person name="Banfield J.F."/>
        </authorList>
    </citation>
    <scope>NUCLEOTIDE SEQUENCE [LARGE SCALE GENOMIC DNA]</scope>
    <source>
        <strain evidence="11">JGI_Cruoil_03_44_89</strain>
    </source>
</reference>
<evidence type="ECO:0000256" key="1">
    <source>
        <dbReference type="ARBA" id="ARBA00001946"/>
    </source>
</evidence>
<comment type="similarity">
    <text evidence="2 9 10">Belongs to the CRISPR-associated endoribonuclease Cas2 protein family.</text>
</comment>
<dbReference type="PANTHER" id="PTHR34405:SF3">
    <property type="entry name" value="CRISPR-ASSOCIATED ENDORIBONUCLEASE CAS2 3"/>
    <property type="match status" value="1"/>
</dbReference>
<proteinExistence type="inferred from homology"/>
<dbReference type="GO" id="GO:0004521">
    <property type="term" value="F:RNA endonuclease activity"/>
    <property type="evidence" value="ECO:0007669"/>
    <property type="project" value="UniProtKB-UniRule"/>
</dbReference>
<evidence type="ECO:0000256" key="4">
    <source>
        <dbReference type="ARBA" id="ARBA00022723"/>
    </source>
</evidence>
<gene>
    <name evidence="9 11" type="primary">cas2</name>
    <name evidence="11" type="ORF">CH333_09595</name>
</gene>
<evidence type="ECO:0000256" key="2">
    <source>
        <dbReference type="ARBA" id="ARBA00009959"/>
    </source>
</evidence>